<evidence type="ECO:0000256" key="1">
    <source>
        <dbReference type="ARBA" id="ARBA00023015"/>
    </source>
</evidence>
<accession>A0ABU0UXM5</accession>
<feature type="domain" description="HTH araC/xylS-type" evidence="4">
    <location>
        <begin position="236"/>
        <end position="332"/>
    </location>
</feature>
<comment type="caution">
    <text evidence="5">The sequence shown here is derived from an EMBL/GenBank/DDBJ whole genome shotgun (WGS) entry which is preliminary data.</text>
</comment>
<dbReference type="RefSeq" id="WP_307003732.1">
    <property type="nucleotide sequence ID" value="NZ_JAUTBK010000002.1"/>
</dbReference>
<dbReference type="PANTHER" id="PTHR47894">
    <property type="entry name" value="HTH-TYPE TRANSCRIPTIONAL REGULATOR GADX"/>
    <property type="match status" value="1"/>
</dbReference>
<evidence type="ECO:0000256" key="2">
    <source>
        <dbReference type="ARBA" id="ARBA00023125"/>
    </source>
</evidence>
<dbReference type="SMART" id="SM00342">
    <property type="entry name" value="HTH_ARAC"/>
    <property type="match status" value="1"/>
</dbReference>
<dbReference type="Proteomes" id="UP001233360">
    <property type="component" value="Unassembled WGS sequence"/>
</dbReference>
<dbReference type="Pfam" id="PF12833">
    <property type="entry name" value="HTH_18"/>
    <property type="match status" value="1"/>
</dbReference>
<evidence type="ECO:0000256" key="3">
    <source>
        <dbReference type="ARBA" id="ARBA00023163"/>
    </source>
</evidence>
<gene>
    <name evidence="5" type="ORF">QE380_002236</name>
</gene>
<dbReference type="Pfam" id="PF12625">
    <property type="entry name" value="Arabinose_bd"/>
    <property type="match status" value="1"/>
</dbReference>
<keyword evidence="3" id="KW-0804">Transcription</keyword>
<keyword evidence="2" id="KW-0238">DNA-binding</keyword>
<reference evidence="5 6" key="1">
    <citation type="submission" date="2023-07" db="EMBL/GenBank/DDBJ databases">
        <title>Functional and genomic diversity of the sorghum phyllosphere microbiome.</title>
        <authorList>
            <person name="Shade A."/>
        </authorList>
    </citation>
    <scope>NUCLEOTIDE SEQUENCE [LARGE SCALE GENOMIC DNA]</scope>
    <source>
        <strain evidence="5 6">SORGH_AS_0887</strain>
    </source>
</reference>
<organism evidence="5 6">
    <name type="scientific">Acinetobacter baylyi</name>
    <dbReference type="NCBI Taxonomy" id="202950"/>
    <lineage>
        <taxon>Bacteria</taxon>
        <taxon>Pseudomonadati</taxon>
        <taxon>Pseudomonadota</taxon>
        <taxon>Gammaproteobacteria</taxon>
        <taxon>Moraxellales</taxon>
        <taxon>Moraxellaceae</taxon>
        <taxon>Acinetobacter</taxon>
    </lineage>
</organism>
<evidence type="ECO:0000313" key="5">
    <source>
        <dbReference type="EMBL" id="MDQ1209313.1"/>
    </source>
</evidence>
<name>A0ABU0UXM5_ACIBI</name>
<dbReference type="InterPro" id="IPR018060">
    <property type="entry name" value="HTH_AraC"/>
</dbReference>
<dbReference type="InterPro" id="IPR009057">
    <property type="entry name" value="Homeodomain-like_sf"/>
</dbReference>
<protein>
    <submittedName>
        <fullName evidence="5">AraC-like DNA-binding protein</fullName>
    </submittedName>
</protein>
<evidence type="ECO:0000259" key="4">
    <source>
        <dbReference type="PROSITE" id="PS01124"/>
    </source>
</evidence>
<dbReference type="EMBL" id="JAUTBK010000002">
    <property type="protein sequence ID" value="MDQ1209313.1"/>
    <property type="molecule type" value="Genomic_DNA"/>
</dbReference>
<dbReference type="InterPro" id="IPR032687">
    <property type="entry name" value="AraC-type_N"/>
</dbReference>
<dbReference type="Gene3D" id="1.10.10.60">
    <property type="entry name" value="Homeodomain-like"/>
    <property type="match status" value="1"/>
</dbReference>
<keyword evidence="1" id="KW-0805">Transcription regulation</keyword>
<dbReference type="SUPFAM" id="SSF46689">
    <property type="entry name" value="Homeodomain-like"/>
    <property type="match status" value="1"/>
</dbReference>
<evidence type="ECO:0000313" key="6">
    <source>
        <dbReference type="Proteomes" id="UP001233360"/>
    </source>
</evidence>
<keyword evidence="6" id="KW-1185">Reference proteome</keyword>
<dbReference type="PROSITE" id="PS01124">
    <property type="entry name" value="HTH_ARAC_FAMILY_2"/>
    <property type="match status" value="1"/>
</dbReference>
<proteinExistence type="predicted"/>
<dbReference type="PANTHER" id="PTHR47894:SF1">
    <property type="entry name" value="HTH-TYPE TRANSCRIPTIONAL REGULATOR VQSM"/>
    <property type="match status" value="1"/>
</dbReference>
<sequence>MKTSVTVLLLLMIVDFCKSNNLQISSSCKVYFNDNHYNCLNNIYDRVPFSIWQKIIYEIYEQYPVSDLSIKIARHANISYAGLPGYLILSRENLYQAAMDFIYYERLIVDFNSGTLKVKNGLIEVGWSDFHGKAGLLVDEVIIFTYIEIAKHIIYPQELKLEKISFYYDKPDNTDFYEKILGCPVYFNSPTISVVISAAHLESIKLPTKDPILYAILKQKANRLLLELPSNHDFEQRLEVCIMHCIKEISLNNVADYLNISVHVLKQNLLEKDLNFSVCVNNVRKKLAVAYLENERLTISQISELLGYSEQSAFQRAFKIWMNITPLQYRKNLKQDDYLDLKVLD</sequence>